<evidence type="ECO:0000313" key="1">
    <source>
        <dbReference type="EMBL" id="XBV87569.1"/>
    </source>
</evidence>
<keyword evidence="1" id="KW-0614">Plasmid</keyword>
<organism evidence="1">
    <name type="scientific">Deinococcus sonorensis KR-87</name>
    <dbReference type="NCBI Taxonomy" id="694439"/>
    <lineage>
        <taxon>Bacteria</taxon>
        <taxon>Thermotogati</taxon>
        <taxon>Deinococcota</taxon>
        <taxon>Deinococci</taxon>
        <taxon>Deinococcales</taxon>
        <taxon>Deinococcaceae</taxon>
        <taxon>Deinococcus</taxon>
    </lineage>
</organism>
<name>A0AAU7UI56_9DEIO</name>
<accession>A0AAU7UI56</accession>
<sequence>MAFIEFEVKSPRFAELIRLVVSTAPIPVPTLPSLGQDRLISKIVWEDIEILPGVPGILTAQAPITISHSSIAELRANPKAIPQVTQGVASLLVSASPSGLTVALASVHFEAQGQDDFSPPLLLTELTERDLKLPGDMTADIPVTIFGAAIIASAEVFTVRFATSPDDDLFAPAANRLLDKDDEWLICISGNALAEILVTEITKGMKKLDSDSGIAIEDEPSASWSWVPTTGKWAAVGSVGIVKVDACFSIFEVFDPSFAVDLSVNINTRVTFAPNAEFRKVGDEILKTTLTVTSDVSDWDSARCWAGSAGVLSAIFAALFPPLGISVGIGSLFAISELIRMFVGVEIAKESPTGNFMKVASDIGSATYEETIKLKTALPQSVLLSSAEAGAEGVVWMGKFGFLPPAEHLSEFTPDGGRLEGTWQGHYSCSQHRWEQNFLTPSIRVADSAVVIGQRFKTVPVKIFDTSQIEPASHWRYEVLTTVEAIQYVGVVSIDVSQGDECRLFLHTSAGICCFDIPPLQAPPPVPNELDLGIMAVVNCRLYQEIFTPRVKLGWLIDPPPFHYGYPPLRQWLLTIEHLPDGASAVLHEHERADNARPRQRQVSRVVAERAGALWIERVTNDKTELDLELKMPSGEGGIRLAQRWLLPLRIIDLGAPATALTRVNQSVFTLTREQLVEVNLSSNDTSFSPTRQRGLAVDLGRLVLWGDEGVYELDGLRARQLISKPVLAVYRDQEGRLIYIGRSKAFYIDGRTAPLREQKETPSAIHEFLPASLTLDGGQIVAPWGQQLIFATSSVTNIQVDRIQMPNA</sequence>
<proteinExistence type="predicted"/>
<geneLocation type="plasmid" evidence="1">
    <name>pDson05</name>
</geneLocation>
<evidence type="ECO:0008006" key="2">
    <source>
        <dbReference type="Google" id="ProtNLM"/>
    </source>
</evidence>
<dbReference type="EMBL" id="CP158301">
    <property type="protein sequence ID" value="XBV87569.1"/>
    <property type="molecule type" value="Genomic_DNA"/>
</dbReference>
<protein>
    <recommendedName>
        <fullName evidence="2">Tip attachment protein J domain-containing protein</fullName>
    </recommendedName>
</protein>
<reference evidence="1" key="1">
    <citation type="submission" date="2024-06" db="EMBL/GenBank/DDBJ databases">
        <title>Draft Genome Sequence of Deinococcus sonorensis Type Strain KR-87, a Biofilm Producing Representative of the Genus Deinococcus.</title>
        <authorList>
            <person name="Boren L.S."/>
            <person name="Grosso R.A."/>
            <person name="Hugenberg-Cox A.N."/>
            <person name="Hill J.T.E."/>
            <person name="Albert C.M."/>
            <person name="Tuohy J.M."/>
        </authorList>
    </citation>
    <scope>NUCLEOTIDE SEQUENCE</scope>
    <source>
        <strain evidence="1">KR-87</strain>
        <plasmid evidence="1">pDson05</plasmid>
    </source>
</reference>
<dbReference type="RefSeq" id="WP_350245718.1">
    <property type="nucleotide sequence ID" value="NZ_CP158301.1"/>
</dbReference>
<dbReference type="AlphaFoldDB" id="A0AAU7UI56"/>
<dbReference type="KEGG" id="dsc:ABOD76_22225"/>
<gene>
    <name evidence="1" type="ORF">ABOD76_22225</name>
</gene>